<comment type="caution">
    <text evidence="2">The sequence shown here is derived from an EMBL/GenBank/DDBJ whole genome shotgun (WGS) entry which is preliminary data.</text>
</comment>
<sequence length="105" mass="11127">MPAFVYSQEDIDSHLIAETTATPITHPPTPPTPIYYPPTPTSTTAGLLSNRPEDIDSHLIAETTATTPITHPPTPIYYPPTPTSVGVCIFTGGSPIPAWSSSPSE</sequence>
<evidence type="ECO:0000313" key="3">
    <source>
        <dbReference type="Proteomes" id="UP000789572"/>
    </source>
</evidence>
<accession>A0A9N9DPW3</accession>
<gene>
    <name evidence="2" type="ORF">POCULU_LOCUS9529</name>
</gene>
<evidence type="ECO:0000256" key="1">
    <source>
        <dbReference type="SAM" id="MobiDB-lite"/>
    </source>
</evidence>
<name>A0A9N9DPW3_9GLOM</name>
<proteinExistence type="predicted"/>
<dbReference type="AlphaFoldDB" id="A0A9N9DPW3"/>
<evidence type="ECO:0000313" key="2">
    <source>
        <dbReference type="EMBL" id="CAG8643096.1"/>
    </source>
</evidence>
<feature type="compositionally biased region" description="Pro residues" evidence="1">
    <location>
        <begin position="25"/>
        <end position="40"/>
    </location>
</feature>
<protein>
    <submittedName>
        <fullName evidence="2">6059_t:CDS:1</fullName>
    </submittedName>
</protein>
<organism evidence="2 3">
    <name type="scientific">Paraglomus occultum</name>
    <dbReference type="NCBI Taxonomy" id="144539"/>
    <lineage>
        <taxon>Eukaryota</taxon>
        <taxon>Fungi</taxon>
        <taxon>Fungi incertae sedis</taxon>
        <taxon>Mucoromycota</taxon>
        <taxon>Glomeromycotina</taxon>
        <taxon>Glomeromycetes</taxon>
        <taxon>Paraglomerales</taxon>
        <taxon>Paraglomeraceae</taxon>
        <taxon>Paraglomus</taxon>
    </lineage>
</organism>
<dbReference type="EMBL" id="CAJVPJ010003659">
    <property type="protein sequence ID" value="CAG8643096.1"/>
    <property type="molecule type" value="Genomic_DNA"/>
</dbReference>
<reference evidence="2" key="1">
    <citation type="submission" date="2021-06" db="EMBL/GenBank/DDBJ databases">
        <authorList>
            <person name="Kallberg Y."/>
            <person name="Tangrot J."/>
            <person name="Rosling A."/>
        </authorList>
    </citation>
    <scope>NUCLEOTIDE SEQUENCE</scope>
    <source>
        <strain evidence="2">IA702</strain>
    </source>
</reference>
<feature type="region of interest" description="Disordered" evidence="1">
    <location>
        <begin position="21"/>
        <end position="40"/>
    </location>
</feature>
<dbReference type="Proteomes" id="UP000789572">
    <property type="component" value="Unassembled WGS sequence"/>
</dbReference>
<keyword evidence="3" id="KW-1185">Reference proteome</keyword>